<keyword evidence="4" id="KW-0032">Aminotransferase</keyword>
<dbReference type="InterPro" id="IPR000653">
    <property type="entry name" value="DegT/StrS_aminotransferase"/>
</dbReference>
<gene>
    <name evidence="4" type="ORF">CXG47_27085</name>
</gene>
<sequence>MIDFLSLKAVNHQYRDELLKACADVIDSGWYINGGALKRFESNFANYCEAQFCVGVANGLDALTLTLKAWKLLGRLKDGDEVIVPGNTYIASVLAITESGLTPVLVEPEPATFNIDPKAICAAISERTKVILPVHLYGRIAPMPAIREIADEFGLLVLEDSAQAHGAATQGKKVGGWGDASGFSFYPGKNLGALGDGGAVTTNDAELAEVLYALRNYGSHEKYKNIYVGVNSRLDEIQAAMLDVKLKYLDDEVTRRRHIAKCYAKGIENARIALPSHGEEGEHVWHLYVVRTPVRDALQAHLAAQGVQTLVHYPIPPHKQQAYKHLNGLRLPVTEKIHQEVLSLPMDPTMTEQAIERVIEACNSF</sequence>
<dbReference type="GO" id="GO:0008483">
    <property type="term" value="F:transaminase activity"/>
    <property type="evidence" value="ECO:0007669"/>
    <property type="project" value="UniProtKB-KW"/>
</dbReference>
<comment type="caution">
    <text evidence="4">The sequence shown here is derived from an EMBL/GenBank/DDBJ whole genome shotgun (WGS) entry which is preliminary data.</text>
</comment>
<dbReference type="EMBL" id="PJCJ01000035">
    <property type="protein sequence ID" value="PLV07723.1"/>
    <property type="molecule type" value="Genomic_DNA"/>
</dbReference>
<dbReference type="PANTHER" id="PTHR30244">
    <property type="entry name" value="TRANSAMINASE"/>
    <property type="match status" value="1"/>
</dbReference>
<protein>
    <submittedName>
        <fullName evidence="4">Aminotransferase</fullName>
    </submittedName>
</protein>
<evidence type="ECO:0000256" key="2">
    <source>
        <dbReference type="ARBA" id="ARBA00037999"/>
    </source>
</evidence>
<dbReference type="InterPro" id="IPR015422">
    <property type="entry name" value="PyrdxlP-dep_Trfase_small"/>
</dbReference>
<dbReference type="SUPFAM" id="SSF53383">
    <property type="entry name" value="PLP-dependent transferases"/>
    <property type="match status" value="1"/>
</dbReference>
<dbReference type="Gene3D" id="3.90.1150.10">
    <property type="entry name" value="Aspartate Aminotransferase, domain 1"/>
    <property type="match status" value="1"/>
</dbReference>
<dbReference type="InterPro" id="IPR015424">
    <property type="entry name" value="PyrdxlP-dep_Trfase"/>
</dbReference>
<dbReference type="Gene3D" id="3.40.640.10">
    <property type="entry name" value="Type I PLP-dependent aspartate aminotransferase-like (Major domain)"/>
    <property type="match status" value="1"/>
</dbReference>
<name>A0ABX4TWI6_PSEDL</name>
<dbReference type="PANTHER" id="PTHR30244:SF36">
    <property type="entry name" value="3-OXO-GLUCOSE-6-PHOSPHATE:GLUTAMATE AMINOTRANSFERASE"/>
    <property type="match status" value="1"/>
</dbReference>
<organism evidence="4 5">
    <name type="scientific">Pseudomonas plecoglossicida</name>
    <dbReference type="NCBI Taxonomy" id="70775"/>
    <lineage>
        <taxon>Bacteria</taxon>
        <taxon>Pseudomonadati</taxon>
        <taxon>Pseudomonadota</taxon>
        <taxon>Gammaproteobacteria</taxon>
        <taxon>Pseudomonadales</taxon>
        <taxon>Pseudomonadaceae</taxon>
        <taxon>Pseudomonas</taxon>
    </lineage>
</organism>
<reference evidence="4 5" key="1">
    <citation type="submission" date="2017-12" db="EMBL/GenBank/DDBJ databases">
        <title>Detection of the carbapenemase gene blaVIM-5 in members of the Pseudomonas putida group isolated from polluted Nigerian wetlands.</title>
        <authorList>
            <person name="Adelowo O."/>
            <person name="Vollmers J."/>
            <person name="Maeusezahl I."/>
            <person name="Kaster A.-K."/>
            <person name="Mueller J.A."/>
        </authorList>
    </citation>
    <scope>NUCLEOTIDE SEQUENCE [LARGE SCALE GENOMIC DNA]</scope>
    <source>
        <strain evidence="4 5">MR69</strain>
    </source>
</reference>
<comment type="similarity">
    <text evidence="2 3">Belongs to the DegT/DnrJ/EryC1 family.</text>
</comment>
<evidence type="ECO:0000256" key="1">
    <source>
        <dbReference type="ARBA" id="ARBA00022898"/>
    </source>
</evidence>
<evidence type="ECO:0000313" key="5">
    <source>
        <dbReference type="Proteomes" id="UP000234744"/>
    </source>
</evidence>
<dbReference type="Proteomes" id="UP000234744">
    <property type="component" value="Unassembled WGS sequence"/>
</dbReference>
<evidence type="ECO:0000256" key="3">
    <source>
        <dbReference type="RuleBase" id="RU004508"/>
    </source>
</evidence>
<proteinExistence type="inferred from homology"/>
<dbReference type="PIRSF" id="PIRSF000390">
    <property type="entry name" value="PLP_StrS"/>
    <property type="match status" value="1"/>
</dbReference>
<evidence type="ECO:0000313" key="4">
    <source>
        <dbReference type="EMBL" id="PLV07723.1"/>
    </source>
</evidence>
<keyword evidence="1 3" id="KW-0663">Pyridoxal phosphate</keyword>
<dbReference type="InterPro" id="IPR015421">
    <property type="entry name" value="PyrdxlP-dep_Trfase_major"/>
</dbReference>
<dbReference type="CDD" id="cd00616">
    <property type="entry name" value="AHBA_syn"/>
    <property type="match status" value="1"/>
</dbReference>
<keyword evidence="5" id="KW-1185">Reference proteome</keyword>
<dbReference type="RefSeq" id="WP_102084155.1">
    <property type="nucleotide sequence ID" value="NZ_PJCJ01000035.1"/>
</dbReference>
<keyword evidence="4" id="KW-0808">Transferase</keyword>
<dbReference type="Pfam" id="PF01041">
    <property type="entry name" value="DegT_DnrJ_EryC1"/>
    <property type="match status" value="1"/>
</dbReference>
<accession>A0ABX4TWI6</accession>